<evidence type="ECO:0000256" key="5">
    <source>
        <dbReference type="SAM" id="Phobius"/>
    </source>
</evidence>
<protein>
    <submittedName>
        <fullName evidence="7">O-antigen and lipid-linked capsular repeat unit polymerase</fullName>
    </submittedName>
</protein>
<dbReference type="GO" id="GO:0016020">
    <property type="term" value="C:membrane"/>
    <property type="evidence" value="ECO:0007669"/>
    <property type="project" value="UniProtKB-SubCell"/>
</dbReference>
<feature type="transmembrane region" description="Helical" evidence="5">
    <location>
        <begin position="5"/>
        <end position="22"/>
    </location>
</feature>
<feature type="domain" description="O-antigen ligase-related" evidence="6">
    <location>
        <begin position="208"/>
        <end position="349"/>
    </location>
</feature>
<sequence length="428" mass="48510">MLERIFIYTYVLSLAIPGRWRLMPELDHYGGAEVAISPFDIPLFSYLIVKLLLIVVFNKNTTIKFSTDVKVILLYLFCNAIFLIFGDSYFWSSLELLRYVKFFIVFLIIKFALLNNEKNHDTLFNAILLVIVIQLITSLIQQVFGVTISGKGGDEVGLNNVDGELYRSAGTLGHPGTLSQFIVTICPFLWMEAMNKSGLRKMVFMAGYFISVVIVVLSFARTGIAMIAVATLLMIFHSLFSKGKFFSKITICTVLLVAAFVFIDSYFDVIYDRFINAPDESGEIRIVLAEIALKMITSHPFFGIGLNTFTTVMTEYDVTNISSWWPHPVHNIYLLIMSETGILGFGLFMFMNFYFARLVVKGVRLKDPYDSKILYASGVSVLSIAFFGMLGWSWRLDSIQGLYWLVLAMISASYTRAKNNKKQLESED</sequence>
<feature type="transmembrane region" description="Helical" evidence="5">
    <location>
        <begin position="332"/>
        <end position="353"/>
    </location>
</feature>
<keyword evidence="4 5" id="KW-0472">Membrane</keyword>
<dbReference type="InterPro" id="IPR051533">
    <property type="entry name" value="WaaL-like"/>
</dbReference>
<feature type="transmembrane region" description="Helical" evidence="5">
    <location>
        <begin position="245"/>
        <end position="263"/>
    </location>
</feature>
<dbReference type="Pfam" id="PF04932">
    <property type="entry name" value="Wzy_C"/>
    <property type="match status" value="1"/>
</dbReference>
<evidence type="ECO:0000256" key="1">
    <source>
        <dbReference type="ARBA" id="ARBA00004141"/>
    </source>
</evidence>
<evidence type="ECO:0000259" key="6">
    <source>
        <dbReference type="Pfam" id="PF04932"/>
    </source>
</evidence>
<organism evidence="7">
    <name type="scientific">Klebsiella sp. F052</name>
    <dbReference type="NCBI Taxonomy" id="1497793"/>
    <lineage>
        <taxon>Bacteria</taxon>
        <taxon>Pseudomonadati</taxon>
        <taxon>Pseudomonadota</taxon>
        <taxon>Gammaproteobacteria</taxon>
        <taxon>Enterobacterales</taxon>
        <taxon>Enterobacteriaceae</taxon>
        <taxon>Klebsiella/Raoultella group</taxon>
        <taxon>Klebsiella</taxon>
    </lineage>
</organism>
<accession>A0A0P0YQE4</accession>
<evidence type="ECO:0000256" key="2">
    <source>
        <dbReference type="ARBA" id="ARBA00022692"/>
    </source>
</evidence>
<name>A0A0P0YQE4_9ENTR</name>
<dbReference type="InterPro" id="IPR007016">
    <property type="entry name" value="O-antigen_ligase-rel_domated"/>
</dbReference>
<feature type="transmembrane region" description="Helical" evidence="5">
    <location>
        <begin position="168"/>
        <end position="190"/>
    </location>
</feature>
<evidence type="ECO:0000313" key="7">
    <source>
        <dbReference type="EMBL" id="BAT23208.1"/>
    </source>
</evidence>
<feature type="transmembrane region" description="Helical" evidence="5">
    <location>
        <begin position="373"/>
        <end position="394"/>
    </location>
</feature>
<dbReference type="AlphaFoldDB" id="A0A0P0YQE4"/>
<feature type="transmembrane region" description="Helical" evidence="5">
    <location>
        <begin position="224"/>
        <end position="240"/>
    </location>
</feature>
<reference evidence="7" key="1">
    <citation type="submission" date="2014-04" db="EMBL/GenBank/DDBJ databases">
        <authorList>
            <person name="Harrison E."/>
        </authorList>
    </citation>
    <scope>NUCLEOTIDE SEQUENCE</scope>
    <source>
        <strain evidence="7">F052</strain>
    </source>
</reference>
<dbReference type="PANTHER" id="PTHR37422:SF13">
    <property type="entry name" value="LIPOPOLYSACCHARIDE BIOSYNTHESIS PROTEIN PA4999-RELATED"/>
    <property type="match status" value="1"/>
</dbReference>
<evidence type="ECO:0000256" key="3">
    <source>
        <dbReference type="ARBA" id="ARBA00022989"/>
    </source>
</evidence>
<gene>
    <name evidence="7" type="primary">wzy</name>
</gene>
<keyword evidence="3 5" id="KW-1133">Transmembrane helix</keyword>
<feature type="transmembrane region" description="Helical" evidence="5">
    <location>
        <begin position="126"/>
        <end position="148"/>
    </location>
</feature>
<comment type="subcellular location">
    <subcellularLocation>
        <location evidence="1">Membrane</location>
        <topology evidence="1">Multi-pass membrane protein</topology>
    </subcellularLocation>
</comment>
<feature type="transmembrane region" description="Helical" evidence="5">
    <location>
        <begin position="96"/>
        <end position="114"/>
    </location>
</feature>
<keyword evidence="2 5" id="KW-0812">Transmembrane</keyword>
<reference evidence="7" key="2">
    <citation type="journal article" date="2015" name="Sci. Rep.">
        <title>Genetic analysis of capsular polysaccharide synthesis gene clusters in 79 capsular types of Klebsiella spp.</title>
        <authorList>
            <person name="Pan Y.J."/>
            <person name="Lin T.L."/>
            <person name="Chen C.T."/>
            <person name="Chen Y.Y."/>
            <person name="Hsieh P.F."/>
            <person name="Hsu C.R."/>
            <person name="Wu M.C."/>
            <person name="Wang J.T."/>
        </authorList>
    </citation>
    <scope>NUCLEOTIDE SEQUENCE</scope>
    <source>
        <strain evidence="7">F052</strain>
    </source>
</reference>
<dbReference type="PANTHER" id="PTHR37422">
    <property type="entry name" value="TEICHURONIC ACID BIOSYNTHESIS PROTEIN TUAE"/>
    <property type="match status" value="1"/>
</dbReference>
<feature type="transmembrane region" description="Helical" evidence="5">
    <location>
        <begin position="69"/>
        <end position="90"/>
    </location>
</feature>
<feature type="transmembrane region" description="Helical" evidence="5">
    <location>
        <begin position="34"/>
        <end position="57"/>
    </location>
</feature>
<evidence type="ECO:0000256" key="4">
    <source>
        <dbReference type="ARBA" id="ARBA00023136"/>
    </source>
</evidence>
<proteinExistence type="predicted"/>
<feature type="transmembrane region" description="Helical" evidence="5">
    <location>
        <begin position="202"/>
        <end position="218"/>
    </location>
</feature>
<dbReference type="EMBL" id="AB924549">
    <property type="protein sequence ID" value="BAT23208.1"/>
    <property type="molecule type" value="Genomic_DNA"/>
</dbReference>